<sequence>MKIPNKGQLEQIMEEHTGRRTRISKDAASYMYLRYLIYMKELAKKADAIAFSQRKSLIGGDNIARAAPRLLTEFSDAQNIRLRAKRRSSEGANEEAKSKERSSRGESEESSEEEEKEARGSSKENQRRKVMKKGKKRIKVTFG</sequence>
<feature type="compositionally biased region" description="Basic and acidic residues" evidence="1">
    <location>
        <begin position="94"/>
        <end position="107"/>
    </location>
</feature>
<protein>
    <submittedName>
        <fullName evidence="2">Uncharacterized protein</fullName>
    </submittedName>
</protein>
<dbReference type="InterPro" id="IPR009072">
    <property type="entry name" value="Histone-fold"/>
</dbReference>
<dbReference type="EMBL" id="QCYY01001924">
    <property type="protein sequence ID" value="ROT74194.1"/>
    <property type="molecule type" value="Genomic_DNA"/>
</dbReference>
<comment type="caution">
    <text evidence="2">The sequence shown here is derived from an EMBL/GenBank/DDBJ whole genome shotgun (WGS) entry which is preliminary data.</text>
</comment>
<dbReference type="AlphaFoldDB" id="A0A3R7P375"/>
<dbReference type="OrthoDB" id="6371237at2759"/>
<reference evidence="2 3" key="2">
    <citation type="submission" date="2019-01" db="EMBL/GenBank/DDBJ databases">
        <title>The decoding of complex shrimp genome reveals the adaptation for benthos swimmer, frequently molting mechanism and breeding impact on genome.</title>
        <authorList>
            <person name="Sun Y."/>
            <person name="Gao Y."/>
            <person name="Yu Y."/>
        </authorList>
    </citation>
    <scope>NUCLEOTIDE SEQUENCE [LARGE SCALE GENOMIC DNA]</scope>
    <source>
        <tissue evidence="2">Muscle</tissue>
    </source>
</reference>
<dbReference type="GO" id="GO:0046982">
    <property type="term" value="F:protein heterodimerization activity"/>
    <property type="evidence" value="ECO:0007669"/>
    <property type="project" value="InterPro"/>
</dbReference>
<feature type="compositionally biased region" description="Basic and acidic residues" evidence="1">
    <location>
        <begin position="116"/>
        <end position="127"/>
    </location>
</feature>
<proteinExistence type="predicted"/>
<dbReference type="Proteomes" id="UP000283509">
    <property type="component" value="Unassembled WGS sequence"/>
</dbReference>
<keyword evidence="3" id="KW-1185">Reference proteome</keyword>
<evidence type="ECO:0000256" key="1">
    <source>
        <dbReference type="SAM" id="MobiDB-lite"/>
    </source>
</evidence>
<name>A0A3R7P375_PENVA</name>
<organism evidence="2 3">
    <name type="scientific">Penaeus vannamei</name>
    <name type="common">Whiteleg shrimp</name>
    <name type="synonym">Litopenaeus vannamei</name>
    <dbReference type="NCBI Taxonomy" id="6689"/>
    <lineage>
        <taxon>Eukaryota</taxon>
        <taxon>Metazoa</taxon>
        <taxon>Ecdysozoa</taxon>
        <taxon>Arthropoda</taxon>
        <taxon>Crustacea</taxon>
        <taxon>Multicrustacea</taxon>
        <taxon>Malacostraca</taxon>
        <taxon>Eumalacostraca</taxon>
        <taxon>Eucarida</taxon>
        <taxon>Decapoda</taxon>
        <taxon>Dendrobranchiata</taxon>
        <taxon>Penaeoidea</taxon>
        <taxon>Penaeidae</taxon>
        <taxon>Penaeus</taxon>
    </lineage>
</organism>
<evidence type="ECO:0000313" key="2">
    <source>
        <dbReference type="EMBL" id="ROT74194.1"/>
    </source>
</evidence>
<gene>
    <name evidence="2" type="ORF">C7M84_007311</name>
</gene>
<feature type="region of interest" description="Disordered" evidence="1">
    <location>
        <begin position="77"/>
        <end position="143"/>
    </location>
</feature>
<reference evidence="2 3" key="1">
    <citation type="submission" date="2018-04" db="EMBL/GenBank/DDBJ databases">
        <authorList>
            <person name="Zhang X."/>
            <person name="Yuan J."/>
            <person name="Li F."/>
            <person name="Xiang J."/>
        </authorList>
    </citation>
    <scope>NUCLEOTIDE SEQUENCE [LARGE SCALE GENOMIC DNA]</scope>
    <source>
        <tissue evidence="2">Muscle</tissue>
    </source>
</reference>
<dbReference type="SUPFAM" id="SSF47113">
    <property type="entry name" value="Histone-fold"/>
    <property type="match status" value="1"/>
</dbReference>
<accession>A0A3R7P375</accession>
<dbReference type="Gene3D" id="1.10.20.10">
    <property type="entry name" value="Histone, subunit A"/>
    <property type="match status" value="1"/>
</dbReference>
<evidence type="ECO:0000313" key="3">
    <source>
        <dbReference type="Proteomes" id="UP000283509"/>
    </source>
</evidence>
<feature type="compositionally biased region" description="Basic residues" evidence="1">
    <location>
        <begin position="128"/>
        <end position="143"/>
    </location>
</feature>